<evidence type="ECO:0000256" key="22">
    <source>
        <dbReference type="PIRSR" id="PIRSR000615-2"/>
    </source>
</evidence>
<dbReference type="GO" id="GO:0030424">
    <property type="term" value="C:axon"/>
    <property type="evidence" value="ECO:0007669"/>
    <property type="project" value="TreeGrafter"/>
</dbReference>
<feature type="chain" id="PRO_5026911770" description="Tyrosine-protein kinase receptor" evidence="29">
    <location>
        <begin position="30"/>
        <end position="723"/>
    </location>
</feature>
<feature type="site" description="Interaction with SHC1" evidence="25">
    <location>
        <position position="423"/>
    </location>
</feature>
<dbReference type="Gene3D" id="1.10.510.10">
    <property type="entry name" value="Transferase(Phosphotransferase) domain 1"/>
    <property type="match status" value="1"/>
</dbReference>
<protein>
    <recommendedName>
        <fullName evidence="27">Tyrosine-protein kinase receptor</fullName>
        <ecNumber evidence="27">2.7.10.1</ecNumber>
    </recommendedName>
</protein>
<feature type="binding site" evidence="22">
    <location>
        <position position="581"/>
    </location>
    <ligand>
        <name>ATP</name>
        <dbReference type="ChEBI" id="CHEBI:30616"/>
    </ligand>
</feature>
<dbReference type="GO" id="GO:0043121">
    <property type="term" value="F:neurotrophin binding"/>
    <property type="evidence" value="ECO:0007669"/>
    <property type="project" value="TreeGrafter"/>
</dbReference>
<evidence type="ECO:0000256" key="7">
    <source>
        <dbReference type="ARBA" id="ARBA00022729"/>
    </source>
</evidence>
<feature type="binding site" evidence="22">
    <location>
        <begin position="517"/>
        <end position="523"/>
    </location>
    <ligand>
        <name>ATP</name>
        <dbReference type="ChEBI" id="CHEBI:30616"/>
    </ligand>
</feature>
<dbReference type="InterPro" id="IPR000719">
    <property type="entry name" value="Prot_kinase_dom"/>
</dbReference>
<dbReference type="PRINTS" id="PR01939">
    <property type="entry name" value="NTKRECEPTOR"/>
</dbReference>
<dbReference type="PANTHER" id="PTHR24416">
    <property type="entry name" value="TYROSINE-PROTEIN KINASE RECEPTOR"/>
    <property type="match status" value="1"/>
</dbReference>
<keyword evidence="15 28" id="KW-0472">Membrane</keyword>
<dbReference type="GO" id="GO:0046872">
    <property type="term" value="F:metal ion binding"/>
    <property type="evidence" value="ECO:0007669"/>
    <property type="project" value="UniProtKB-KW"/>
</dbReference>
<evidence type="ECO:0000256" key="13">
    <source>
        <dbReference type="ARBA" id="ARBA00022902"/>
    </source>
</evidence>
<dbReference type="InterPro" id="IPR032675">
    <property type="entry name" value="LRR_dom_sf"/>
</dbReference>
<dbReference type="GO" id="GO:0010008">
    <property type="term" value="C:endosome membrane"/>
    <property type="evidence" value="ECO:0007669"/>
    <property type="project" value="UniProtKB-SubCell"/>
</dbReference>
<dbReference type="InterPro" id="IPR020635">
    <property type="entry name" value="Tyr_kinase_cat_dom"/>
</dbReference>
<evidence type="ECO:0000256" key="23">
    <source>
        <dbReference type="PIRSR" id="PIRSR000615-3"/>
    </source>
</evidence>
<evidence type="ECO:0000256" key="6">
    <source>
        <dbReference type="ARBA" id="ARBA00022692"/>
    </source>
</evidence>
<dbReference type="InterPro" id="IPR011009">
    <property type="entry name" value="Kinase-like_dom_sf"/>
</dbReference>
<dbReference type="SUPFAM" id="SSF56112">
    <property type="entry name" value="Protein kinase-like (PK-like)"/>
    <property type="match status" value="1"/>
</dbReference>
<sequence>MQAGGRSPLCASAGLLLCLGWLCLSPGAPSPCLEECRCYLSALLCQEPRDIHSLAQLRSLENFTEMVLVGNPLRCVCGLLWLQSWQQKRQLDWAGNQSFQCLQEDRRLVPVFNLTLSGCDFPQVRIDYDPTPMGEGESVNLTCHISGQPQPVADWDLPKVWGEAPIKTKKSDSEIVLQITNISASYNLQNITCQAENEAGMGEAVARLNVTFPAVIRALSKAIMYYRWCIPFSVDGNPTPSIRWQLDHRDLLETEIVYTKLFPEDIPTTTIVHGCLVLDKPSHFSNGNYTLLVANALGSDSRTTFQHFMENPENFPYDIPFPGPEDTNVTEDGPVETPEEHPVGISVAVGLAVCACLFLSIMLVFLNKCGQRSKFSLQRSVVLAQEDELAMSLQFMDVSGSPRSSVEAKLEGLKSSFVENPQYFCNTPVRHLKRREIVLKWELGEGAFGKVFLAECHNLSPTQEKMLVAVKTLKEATESARLDFQREAELLTVLQHQHIVKFYGVCTDGEPLIMLFEYMKHGDLNRFLRSHGPDAKMLDNGNGQSFGQLTLSEMLQIATQIASGMVYLASQHFVHRDLATRNCLVGHGLVVKIGDFGMSRDVYSTDYYRVGGRTMLPIRWMPPESILYRKFTTESDIWSFGVVLWEIFTYGKQPWYQLSNTEAIECITQGRELERPRPCPSEVYDIMQSCWQREPHQRQSMKAIHSRLQTLVKAPPVYLAILS</sequence>
<dbReference type="SUPFAM" id="SSF48726">
    <property type="entry name" value="Immunoglobulin"/>
    <property type="match status" value="2"/>
</dbReference>
<dbReference type="PRINTS" id="PR00109">
    <property type="entry name" value="TYRKINASE"/>
</dbReference>
<keyword evidence="7 29" id="KW-0732">Signal</keyword>
<evidence type="ECO:0000256" key="4">
    <source>
        <dbReference type="ARBA" id="ARBA00022614"/>
    </source>
</evidence>
<evidence type="ECO:0000256" key="17">
    <source>
        <dbReference type="ARBA" id="ARBA00023157"/>
    </source>
</evidence>
<dbReference type="PROSITE" id="PS50835">
    <property type="entry name" value="IG_LIKE"/>
    <property type="match status" value="1"/>
</dbReference>
<feature type="binding site" evidence="24">
    <location>
        <begin position="443"/>
        <end position="451"/>
    </location>
    <ligand>
        <name>ATP</name>
        <dbReference type="ChEBI" id="CHEBI:30616"/>
    </ligand>
</feature>
<feature type="binding site" evidence="22">
    <location>
        <begin position="444"/>
        <end position="451"/>
    </location>
    <ligand>
        <name>ATP</name>
        <dbReference type="ChEBI" id="CHEBI:30616"/>
    </ligand>
</feature>
<dbReference type="Gene3D" id="2.60.40.10">
    <property type="entry name" value="Immunoglobulins"/>
    <property type="match status" value="2"/>
</dbReference>
<evidence type="ECO:0000256" key="27">
    <source>
        <dbReference type="RuleBase" id="RU000312"/>
    </source>
</evidence>
<keyword evidence="2" id="KW-0217">Developmental protein</keyword>
<dbReference type="InterPro" id="IPR020777">
    <property type="entry name" value="NTRK"/>
</dbReference>
<dbReference type="InterPro" id="IPR001245">
    <property type="entry name" value="Ser-Thr/Tyr_kinase_cat_dom"/>
</dbReference>
<keyword evidence="14 28" id="KW-1133">Transmembrane helix</keyword>
<feature type="domain" description="Ig-like" evidence="31">
    <location>
        <begin position="122"/>
        <end position="211"/>
    </location>
</feature>
<dbReference type="GO" id="GO:0010976">
    <property type="term" value="P:positive regulation of neuron projection development"/>
    <property type="evidence" value="ECO:0007669"/>
    <property type="project" value="TreeGrafter"/>
</dbReference>
<dbReference type="Gene3D" id="3.80.10.10">
    <property type="entry name" value="Ribonuclease Inhibitor"/>
    <property type="match status" value="1"/>
</dbReference>
<dbReference type="Pfam" id="PF07679">
    <property type="entry name" value="I-set"/>
    <property type="match status" value="1"/>
</dbReference>
<evidence type="ECO:0000256" key="21">
    <source>
        <dbReference type="PIRSR" id="PIRSR000615-1"/>
    </source>
</evidence>
<dbReference type="RefSeq" id="XP_013910942.1">
    <property type="nucleotide sequence ID" value="XM_014055467.1"/>
</dbReference>
<evidence type="ECO:0000256" key="19">
    <source>
        <dbReference type="ARBA" id="ARBA00023180"/>
    </source>
</evidence>
<keyword evidence="16" id="KW-0829">Tyrosine-protein kinase</keyword>
<evidence type="ECO:0000256" key="24">
    <source>
        <dbReference type="PIRSR" id="PIRSR620777-51"/>
    </source>
</evidence>
<dbReference type="GO" id="GO:0030154">
    <property type="term" value="P:cell differentiation"/>
    <property type="evidence" value="ECO:0007669"/>
    <property type="project" value="UniProtKB-KW"/>
</dbReference>
<dbReference type="Gene3D" id="3.30.200.20">
    <property type="entry name" value="Phosphorylase Kinase, domain 1"/>
    <property type="match status" value="1"/>
</dbReference>
<evidence type="ECO:0000259" key="30">
    <source>
        <dbReference type="PROSITE" id="PS50011"/>
    </source>
</evidence>
<evidence type="ECO:0000313" key="33">
    <source>
        <dbReference type="RefSeq" id="XP_013910942.1"/>
    </source>
</evidence>
<dbReference type="GO" id="GO:0004714">
    <property type="term" value="F:transmembrane receptor protein tyrosine kinase activity"/>
    <property type="evidence" value="ECO:0007669"/>
    <property type="project" value="UniProtKB-EC"/>
</dbReference>
<dbReference type="InterPro" id="IPR040665">
    <property type="entry name" value="TrkA_TMD"/>
</dbReference>
<evidence type="ECO:0000256" key="16">
    <source>
        <dbReference type="ARBA" id="ARBA00023137"/>
    </source>
</evidence>
<dbReference type="KEGG" id="tsr:106540381"/>
<evidence type="ECO:0000256" key="25">
    <source>
        <dbReference type="PIRSR" id="PIRSR620777-52"/>
    </source>
</evidence>
<comment type="subcellular location">
    <subcellularLocation>
        <location evidence="1">Endosome membrane</location>
        <topology evidence="1">Single-pass type I membrane protein</topology>
    </subcellularLocation>
</comment>
<dbReference type="InterPro" id="IPR036179">
    <property type="entry name" value="Ig-like_dom_sf"/>
</dbReference>
<dbReference type="GeneID" id="106540381"/>
<evidence type="ECO:0000256" key="9">
    <source>
        <dbReference type="ARBA" id="ARBA00022741"/>
    </source>
</evidence>
<evidence type="ECO:0000256" key="3">
    <source>
        <dbReference type="ARBA" id="ARBA00022553"/>
    </source>
</evidence>
<organism evidence="32 33">
    <name type="scientific">Thamnophis sirtalis</name>
    <dbReference type="NCBI Taxonomy" id="35019"/>
    <lineage>
        <taxon>Eukaryota</taxon>
        <taxon>Metazoa</taxon>
        <taxon>Chordata</taxon>
        <taxon>Craniata</taxon>
        <taxon>Vertebrata</taxon>
        <taxon>Euteleostomi</taxon>
        <taxon>Lepidosauria</taxon>
        <taxon>Squamata</taxon>
        <taxon>Bifurcata</taxon>
        <taxon>Unidentata</taxon>
        <taxon>Episquamata</taxon>
        <taxon>Toxicofera</taxon>
        <taxon>Serpentes</taxon>
        <taxon>Colubroidea</taxon>
        <taxon>Colubridae</taxon>
        <taxon>Natricinae</taxon>
        <taxon>Thamnophis</taxon>
    </lineage>
</organism>
<keyword evidence="10" id="KW-0418">Kinase</keyword>
<dbReference type="PROSITE" id="PS00107">
    <property type="entry name" value="PROTEIN_KINASE_ATP"/>
    <property type="match status" value="1"/>
</dbReference>
<keyword evidence="19" id="KW-0325">Glycoprotein</keyword>
<feature type="transmembrane region" description="Helical" evidence="28">
    <location>
        <begin position="343"/>
        <end position="366"/>
    </location>
</feature>
<keyword evidence="23" id="KW-0479">Metal-binding</keyword>
<dbReference type="GO" id="GO:0038180">
    <property type="term" value="P:nerve growth factor signaling pathway"/>
    <property type="evidence" value="ECO:0007669"/>
    <property type="project" value="TreeGrafter"/>
</dbReference>
<dbReference type="InterPro" id="IPR031635">
    <property type="entry name" value="NTRK_LRRCT"/>
</dbReference>
<dbReference type="GO" id="GO:0007399">
    <property type="term" value="P:nervous system development"/>
    <property type="evidence" value="ECO:0007669"/>
    <property type="project" value="UniProtKB-KW"/>
</dbReference>
<accession>A0A6I9XAV9</accession>
<keyword evidence="12 22" id="KW-0067">ATP-binding</keyword>
<evidence type="ECO:0000313" key="32">
    <source>
        <dbReference type="Proteomes" id="UP000504617"/>
    </source>
</evidence>
<dbReference type="GO" id="GO:0005524">
    <property type="term" value="F:ATP binding"/>
    <property type="evidence" value="ECO:0007669"/>
    <property type="project" value="UniProtKB-UniRule"/>
</dbReference>
<dbReference type="GO" id="GO:0007169">
    <property type="term" value="P:cell surface receptor protein tyrosine kinase signaling pathway"/>
    <property type="evidence" value="ECO:0007669"/>
    <property type="project" value="InterPro"/>
</dbReference>
<keyword evidence="13" id="KW-0524">Neurogenesis</keyword>
<dbReference type="InterPro" id="IPR013783">
    <property type="entry name" value="Ig-like_fold"/>
</dbReference>
<dbReference type="InterPro" id="IPR008266">
    <property type="entry name" value="Tyr_kinase_AS"/>
</dbReference>
<evidence type="ECO:0000256" key="2">
    <source>
        <dbReference type="ARBA" id="ARBA00022473"/>
    </source>
</evidence>
<evidence type="ECO:0000256" key="11">
    <source>
        <dbReference type="ARBA" id="ARBA00022782"/>
    </source>
</evidence>
<name>A0A6I9XAV9_9SAUR</name>
<dbReference type="SUPFAM" id="SSF52058">
    <property type="entry name" value="L domain-like"/>
    <property type="match status" value="1"/>
</dbReference>
<evidence type="ECO:0000256" key="8">
    <source>
        <dbReference type="ARBA" id="ARBA00022737"/>
    </source>
</evidence>
<keyword evidence="9 22" id="KW-0547">Nucleotide-binding</keyword>
<dbReference type="PROSITE" id="PS00239">
    <property type="entry name" value="RECEPTOR_TYR_KIN_II"/>
    <property type="match status" value="1"/>
</dbReference>
<dbReference type="PROSITE" id="PS50011">
    <property type="entry name" value="PROTEIN_KINASE_DOM"/>
    <property type="match status" value="1"/>
</dbReference>
<keyword evidence="17" id="KW-1015">Disulfide bond</keyword>
<dbReference type="PROSITE" id="PS00109">
    <property type="entry name" value="PROTEIN_KINASE_TYR"/>
    <property type="match status" value="1"/>
</dbReference>
<dbReference type="GO" id="GO:0043235">
    <property type="term" value="C:receptor complex"/>
    <property type="evidence" value="ECO:0007669"/>
    <property type="project" value="TreeGrafter"/>
</dbReference>
<keyword evidence="8" id="KW-0677">Repeat</keyword>
<keyword evidence="23" id="KW-0460">Magnesium</keyword>
<comment type="similarity">
    <text evidence="27">Belongs to the protein kinase superfamily. Tyr protein kinase family. Insulin receptor subfamily.</text>
</comment>
<feature type="signal peptide" evidence="29">
    <location>
        <begin position="1"/>
        <end position="29"/>
    </location>
</feature>
<dbReference type="GO" id="GO:0005030">
    <property type="term" value="F:neurotrophin receptor activity"/>
    <property type="evidence" value="ECO:0007669"/>
    <property type="project" value="TreeGrafter"/>
</dbReference>
<dbReference type="InterPro" id="IPR050122">
    <property type="entry name" value="RTK"/>
</dbReference>
<gene>
    <name evidence="33" type="primary">LOC106540381</name>
</gene>
<dbReference type="FunFam" id="1.10.510.10:FF:000034">
    <property type="entry name" value="Tyrosine-protein kinase receptor"/>
    <property type="match status" value="1"/>
</dbReference>
<evidence type="ECO:0000256" key="28">
    <source>
        <dbReference type="SAM" id="Phobius"/>
    </source>
</evidence>
<keyword evidence="18 27" id="KW-0675">Receptor</keyword>
<dbReference type="SMART" id="SM00219">
    <property type="entry name" value="TyrKc"/>
    <property type="match status" value="1"/>
</dbReference>
<comment type="catalytic activity">
    <reaction evidence="20 27">
        <text>L-tyrosyl-[protein] + ATP = O-phospho-L-tyrosyl-[protein] + ADP + H(+)</text>
        <dbReference type="Rhea" id="RHEA:10596"/>
        <dbReference type="Rhea" id="RHEA-COMP:10136"/>
        <dbReference type="Rhea" id="RHEA-COMP:20101"/>
        <dbReference type="ChEBI" id="CHEBI:15378"/>
        <dbReference type="ChEBI" id="CHEBI:30616"/>
        <dbReference type="ChEBI" id="CHEBI:46858"/>
        <dbReference type="ChEBI" id="CHEBI:61978"/>
        <dbReference type="ChEBI" id="CHEBI:456216"/>
        <dbReference type="EC" id="2.7.10.1"/>
    </reaction>
</comment>
<evidence type="ECO:0000259" key="31">
    <source>
        <dbReference type="PROSITE" id="PS50835"/>
    </source>
</evidence>
<dbReference type="PIRSF" id="PIRSF000615">
    <property type="entry name" value="TyrPK_CSF1-R"/>
    <property type="match status" value="1"/>
</dbReference>
<evidence type="ECO:0000256" key="18">
    <source>
        <dbReference type="ARBA" id="ARBA00023170"/>
    </source>
</evidence>
<keyword evidence="5" id="KW-0808">Transferase</keyword>
<keyword evidence="32" id="KW-1185">Reference proteome</keyword>
<evidence type="ECO:0000256" key="29">
    <source>
        <dbReference type="SAM" id="SignalP"/>
    </source>
</evidence>
<dbReference type="GO" id="GO:0005886">
    <property type="term" value="C:plasma membrane"/>
    <property type="evidence" value="ECO:0007669"/>
    <property type="project" value="InterPro"/>
</dbReference>
<keyword evidence="4" id="KW-0433">Leucine-rich repeat</keyword>
<feature type="site" description="Interaction with PLCG1" evidence="25">
    <location>
        <position position="718"/>
    </location>
</feature>
<dbReference type="FunFam" id="3.30.200.20:FF:000033">
    <property type="entry name" value="Tyrosine-protein kinase receptor"/>
    <property type="match status" value="1"/>
</dbReference>
<feature type="binding site" evidence="23">
    <location>
        <position position="582"/>
    </location>
    <ligand>
        <name>Mg(2+)</name>
        <dbReference type="ChEBI" id="CHEBI:18420"/>
    </ligand>
</feature>
<keyword evidence="6 27" id="KW-0812">Transmembrane</keyword>
<evidence type="ECO:0000256" key="15">
    <source>
        <dbReference type="ARBA" id="ARBA00023136"/>
    </source>
</evidence>
<dbReference type="InterPro" id="IPR017441">
    <property type="entry name" value="Protein_kinase_ATP_BS"/>
</dbReference>
<dbReference type="Pfam" id="PF16920">
    <property type="entry name" value="LRRCT_2"/>
    <property type="match status" value="1"/>
</dbReference>
<dbReference type="Pfam" id="PF07714">
    <property type="entry name" value="PK_Tyr_Ser-Thr"/>
    <property type="match status" value="1"/>
</dbReference>
<evidence type="ECO:0000256" key="5">
    <source>
        <dbReference type="ARBA" id="ARBA00022679"/>
    </source>
</evidence>
<dbReference type="EC" id="2.7.10.1" evidence="27"/>
<feature type="domain" description="Protein kinase" evidence="30">
    <location>
        <begin position="437"/>
        <end position="708"/>
    </location>
</feature>
<evidence type="ECO:0000256" key="12">
    <source>
        <dbReference type="ARBA" id="ARBA00022840"/>
    </source>
</evidence>
<dbReference type="AlphaFoldDB" id="A0A6I9XAV9"/>
<evidence type="ECO:0000256" key="26">
    <source>
        <dbReference type="PROSITE-ProRule" id="PRU10141"/>
    </source>
</evidence>
<evidence type="ECO:0000256" key="20">
    <source>
        <dbReference type="ARBA" id="ARBA00051243"/>
    </source>
</evidence>
<dbReference type="PANTHER" id="PTHR24416:SF370">
    <property type="entry name" value="HIGH AFFINITY NERVE GROWTH FACTOR RECEPTOR"/>
    <property type="match status" value="1"/>
</dbReference>
<dbReference type="InterPro" id="IPR007110">
    <property type="entry name" value="Ig-like_dom"/>
</dbReference>
<evidence type="ECO:0000256" key="10">
    <source>
        <dbReference type="ARBA" id="ARBA00022777"/>
    </source>
</evidence>
<dbReference type="Pfam" id="PF18613">
    <property type="entry name" value="TrkA_TMD"/>
    <property type="match status" value="1"/>
</dbReference>
<keyword evidence="11" id="KW-0221">Differentiation</keyword>
<dbReference type="GO" id="GO:0051897">
    <property type="term" value="P:positive regulation of phosphatidylinositol 3-kinase/protein kinase B signal transduction"/>
    <property type="evidence" value="ECO:0007669"/>
    <property type="project" value="TreeGrafter"/>
</dbReference>
<evidence type="ECO:0000256" key="14">
    <source>
        <dbReference type="ARBA" id="ARBA00022989"/>
    </source>
</evidence>
<proteinExistence type="inferred from homology"/>
<dbReference type="InterPro" id="IPR002011">
    <property type="entry name" value="Tyr_kinase_rcpt_2_CS"/>
</dbReference>
<feature type="active site" description="Proton acceptor" evidence="21">
    <location>
        <position position="577"/>
    </location>
</feature>
<dbReference type="InterPro" id="IPR013098">
    <property type="entry name" value="Ig_I-set"/>
</dbReference>
<feature type="binding site" evidence="23">
    <location>
        <position position="595"/>
    </location>
    <ligand>
        <name>Mg(2+)</name>
        <dbReference type="ChEBI" id="CHEBI:18420"/>
    </ligand>
</feature>
<dbReference type="OrthoDB" id="10005095at2759"/>
<keyword evidence="3 27" id="KW-0597">Phosphoprotein</keyword>
<evidence type="ECO:0000256" key="1">
    <source>
        <dbReference type="ARBA" id="ARBA00004530"/>
    </source>
</evidence>
<reference evidence="33" key="1">
    <citation type="submission" date="2025-08" db="UniProtKB">
        <authorList>
            <consortium name="RefSeq"/>
        </authorList>
    </citation>
    <scope>IDENTIFICATION</scope>
    <source>
        <tissue evidence="33">Skeletal muscle</tissue>
    </source>
</reference>
<dbReference type="Proteomes" id="UP000504617">
    <property type="component" value="Unplaced"/>
</dbReference>
<feature type="binding site" evidence="22 26">
    <location>
        <position position="471"/>
    </location>
    <ligand>
        <name>ATP</name>
        <dbReference type="ChEBI" id="CHEBI:30616"/>
    </ligand>
</feature>